<dbReference type="EMBL" id="CP054615">
    <property type="protein sequence ID" value="QKS49094.1"/>
    <property type="molecule type" value="Genomic_DNA"/>
</dbReference>
<keyword evidence="1" id="KW-0812">Transmembrane</keyword>
<sequence>MTSADHSTRERARLRRLIRQAWSERLWLTFLFLVAVYPFLWRLAVRMRLQGGAGKPASPFVYTLR</sequence>
<reference evidence="2 3" key="1">
    <citation type="submission" date="2020-06" db="EMBL/GenBank/DDBJ databases">
        <title>Complete genome of Azosprillum oryzae KACC14407.</title>
        <authorList>
            <person name="Kim M."/>
            <person name="Park Y.-J."/>
            <person name="Shin J.-H."/>
        </authorList>
    </citation>
    <scope>NUCLEOTIDE SEQUENCE [LARGE SCALE GENOMIC DNA]</scope>
    <source>
        <strain evidence="2 3">KACC 14407</strain>
        <plasmid evidence="2 3">unnamed1</plasmid>
    </source>
</reference>
<feature type="transmembrane region" description="Helical" evidence="1">
    <location>
        <begin position="26"/>
        <end position="45"/>
    </location>
</feature>
<accession>A0A6N1AIN7</accession>
<dbReference type="Proteomes" id="UP000509702">
    <property type="component" value="Plasmid unnamed1"/>
</dbReference>
<proteinExistence type="predicted"/>
<keyword evidence="1" id="KW-0472">Membrane</keyword>
<evidence type="ECO:0000256" key="1">
    <source>
        <dbReference type="SAM" id="Phobius"/>
    </source>
</evidence>
<name>A0A6N1AIN7_9PROT</name>
<keyword evidence="1" id="KW-1133">Transmembrane helix</keyword>
<protein>
    <submittedName>
        <fullName evidence="2">Uncharacterized protein</fullName>
    </submittedName>
</protein>
<dbReference type="AlphaFoldDB" id="A0A6N1AIN7"/>
<dbReference type="OrthoDB" id="9891081at2"/>
<evidence type="ECO:0000313" key="2">
    <source>
        <dbReference type="EMBL" id="QKS49094.1"/>
    </source>
</evidence>
<dbReference type="RefSeq" id="WP_149200367.1">
    <property type="nucleotide sequence ID" value="NZ_BSOV01000032.1"/>
</dbReference>
<evidence type="ECO:0000313" key="3">
    <source>
        <dbReference type="Proteomes" id="UP000509702"/>
    </source>
</evidence>
<geneLocation type="plasmid" evidence="2 3">
    <name>unnamed1</name>
</geneLocation>
<gene>
    <name evidence="2" type="ORF">HUE56_00870</name>
</gene>
<dbReference type="KEGG" id="aoz:HUE56_00870"/>
<organism evidence="2 3">
    <name type="scientific">Azospirillum oryzae</name>
    <dbReference type="NCBI Taxonomy" id="286727"/>
    <lineage>
        <taxon>Bacteria</taxon>
        <taxon>Pseudomonadati</taxon>
        <taxon>Pseudomonadota</taxon>
        <taxon>Alphaproteobacteria</taxon>
        <taxon>Rhodospirillales</taxon>
        <taxon>Azospirillaceae</taxon>
        <taxon>Azospirillum</taxon>
    </lineage>
</organism>
<keyword evidence="3" id="KW-1185">Reference proteome</keyword>
<keyword evidence="2" id="KW-0614">Plasmid</keyword>